<evidence type="ECO:0000313" key="2">
    <source>
        <dbReference type="EMBL" id="GMS81870.1"/>
    </source>
</evidence>
<dbReference type="SUPFAM" id="SSF81321">
    <property type="entry name" value="Family A G protein-coupled receptor-like"/>
    <property type="match status" value="1"/>
</dbReference>
<dbReference type="PANTHER" id="PTHR22943:SF248">
    <property type="entry name" value="SEVEN TM RECEPTOR"/>
    <property type="match status" value="1"/>
</dbReference>
<evidence type="ECO:0000313" key="3">
    <source>
        <dbReference type="Proteomes" id="UP001432027"/>
    </source>
</evidence>
<gene>
    <name evidence="2" type="ORF">PENTCL1PPCAC_4045</name>
</gene>
<evidence type="ECO:0008006" key="4">
    <source>
        <dbReference type="Google" id="ProtNLM"/>
    </source>
</evidence>
<feature type="non-terminal residue" evidence="2">
    <location>
        <position position="123"/>
    </location>
</feature>
<dbReference type="InterPro" id="IPR019428">
    <property type="entry name" value="7TM_GPCR_serpentine_rcpt_Str"/>
</dbReference>
<feature type="transmembrane region" description="Helical" evidence="1">
    <location>
        <begin position="25"/>
        <end position="49"/>
    </location>
</feature>
<dbReference type="AlphaFoldDB" id="A0AAV5SP29"/>
<keyword evidence="1" id="KW-1133">Transmembrane helix</keyword>
<dbReference type="PANTHER" id="PTHR22943">
    <property type="entry name" value="7-TRANSMEMBRANE DOMAIN RECEPTOR C.ELEGANS"/>
    <property type="match status" value="1"/>
</dbReference>
<evidence type="ECO:0000256" key="1">
    <source>
        <dbReference type="SAM" id="Phobius"/>
    </source>
</evidence>
<reference evidence="2" key="1">
    <citation type="submission" date="2023-10" db="EMBL/GenBank/DDBJ databases">
        <title>Genome assembly of Pristionchus species.</title>
        <authorList>
            <person name="Yoshida K."/>
            <person name="Sommer R.J."/>
        </authorList>
    </citation>
    <scope>NUCLEOTIDE SEQUENCE</scope>
    <source>
        <strain evidence="2">RS0144</strain>
    </source>
</reference>
<accession>A0AAV5SP29</accession>
<keyword evidence="3" id="KW-1185">Reference proteome</keyword>
<dbReference type="Pfam" id="PF10326">
    <property type="entry name" value="7TM_GPCR_Str"/>
    <property type="match status" value="1"/>
</dbReference>
<dbReference type="Proteomes" id="UP001432027">
    <property type="component" value="Unassembled WGS sequence"/>
</dbReference>
<keyword evidence="1" id="KW-0812">Transmembrane</keyword>
<sequence>LLESIFCSVLEVKVRRVHIQLFRALLLQFSIPFIFSFLPLCSIVCLPVLGLSLGDTGNVCSILVSMYPALDPILIILSISRFRSILLRWKDVITGHKGRRNEKNAKELSRIHYSIISRRSTVS</sequence>
<proteinExistence type="predicted"/>
<comment type="caution">
    <text evidence="2">The sequence shown here is derived from an EMBL/GenBank/DDBJ whole genome shotgun (WGS) entry which is preliminary data.</text>
</comment>
<keyword evidence="1" id="KW-0472">Membrane</keyword>
<dbReference type="EMBL" id="BTSX01000001">
    <property type="protein sequence ID" value="GMS81870.1"/>
    <property type="molecule type" value="Genomic_DNA"/>
</dbReference>
<feature type="transmembrane region" description="Helical" evidence="1">
    <location>
        <begin position="61"/>
        <end position="80"/>
    </location>
</feature>
<organism evidence="2 3">
    <name type="scientific">Pristionchus entomophagus</name>
    <dbReference type="NCBI Taxonomy" id="358040"/>
    <lineage>
        <taxon>Eukaryota</taxon>
        <taxon>Metazoa</taxon>
        <taxon>Ecdysozoa</taxon>
        <taxon>Nematoda</taxon>
        <taxon>Chromadorea</taxon>
        <taxon>Rhabditida</taxon>
        <taxon>Rhabditina</taxon>
        <taxon>Diplogasteromorpha</taxon>
        <taxon>Diplogasteroidea</taxon>
        <taxon>Neodiplogasteridae</taxon>
        <taxon>Pristionchus</taxon>
    </lineage>
</organism>
<feature type="non-terminal residue" evidence="2">
    <location>
        <position position="1"/>
    </location>
</feature>
<name>A0AAV5SP29_9BILA</name>
<protein>
    <recommendedName>
        <fullName evidence="4">G protein-coupled receptor</fullName>
    </recommendedName>
</protein>